<keyword evidence="3" id="KW-1185">Reference proteome</keyword>
<evidence type="ECO:0000313" key="3">
    <source>
        <dbReference type="Proteomes" id="UP001148125"/>
    </source>
</evidence>
<dbReference type="NCBIfam" id="NF045794">
    <property type="entry name" value="CsxC_fam"/>
    <property type="match status" value="1"/>
</dbReference>
<name>A0ABT5VD83_9BACI</name>
<organism evidence="2 3">
    <name type="scientific">Alkalihalobacterium chitinilyticum</name>
    <dbReference type="NCBI Taxonomy" id="2980103"/>
    <lineage>
        <taxon>Bacteria</taxon>
        <taxon>Bacillati</taxon>
        <taxon>Bacillota</taxon>
        <taxon>Bacilli</taxon>
        <taxon>Bacillales</taxon>
        <taxon>Bacillaceae</taxon>
        <taxon>Alkalihalobacterium</taxon>
    </lineage>
</organism>
<dbReference type="InterPro" id="IPR054845">
    <property type="entry name" value="Exosporium_prot_C"/>
</dbReference>
<protein>
    <recommendedName>
        <fullName evidence="1">DUF7852 domain-containing protein</fullName>
    </recommendedName>
</protein>
<dbReference type="EMBL" id="JAOTPO010000002">
    <property type="protein sequence ID" value="MDE5412692.1"/>
    <property type="molecule type" value="Genomic_DNA"/>
</dbReference>
<gene>
    <name evidence="2" type="ORF">N7Z68_04785</name>
</gene>
<comment type="caution">
    <text evidence="2">The sequence shown here is derived from an EMBL/GenBank/DDBJ whole genome shotgun (WGS) entry which is preliminary data.</text>
</comment>
<dbReference type="Proteomes" id="UP001148125">
    <property type="component" value="Unassembled WGS sequence"/>
</dbReference>
<feature type="domain" description="DUF7852" evidence="1">
    <location>
        <begin position="34"/>
        <end position="128"/>
    </location>
</feature>
<accession>A0ABT5VD83</accession>
<dbReference type="InterPro" id="IPR057174">
    <property type="entry name" value="DUF7852"/>
</dbReference>
<dbReference type="RefSeq" id="WP_275117322.1">
    <property type="nucleotide sequence ID" value="NZ_JAOTPO010000002.1"/>
</dbReference>
<sequence>MGFYKKGKHHHDKSCKTADYSKTLRCDNEKYGYETTGYAVVPVVVADEWIQVDVEAVERLPKPAKEIKRIRKNVHLTQCKLVQSQFSNPESPAYGSYGDTNGNGCCPFYPGKYKLYIEGFVRKNIEYVPSCSGAVEHHTVDTPFHCVVKPDVYGFDPTKLSVKNGIYELVYNDKKGMGMDSKVQGFATYEYFNDMPFCKLEWAGVTELDIAEDWKKGCNVFRTVREKMIVEMRLKVLQMQQKDINNGNDTPKG</sequence>
<reference evidence="2" key="1">
    <citation type="submission" date="2024-05" db="EMBL/GenBank/DDBJ databases">
        <title>Alkalihalobacillus sp. strain MEB203 novel alkaliphilic bacterium from Lonar Lake, India.</title>
        <authorList>
            <person name="Joshi A."/>
            <person name="Thite S."/>
            <person name="Mengade P."/>
        </authorList>
    </citation>
    <scope>NUCLEOTIDE SEQUENCE</scope>
    <source>
        <strain evidence="2">MEB 203</strain>
    </source>
</reference>
<proteinExistence type="predicted"/>
<evidence type="ECO:0000259" key="1">
    <source>
        <dbReference type="Pfam" id="PF25250"/>
    </source>
</evidence>
<evidence type="ECO:0000313" key="2">
    <source>
        <dbReference type="EMBL" id="MDE5412692.1"/>
    </source>
</evidence>
<dbReference type="Pfam" id="PF25250">
    <property type="entry name" value="DUF7852"/>
    <property type="match status" value="1"/>
</dbReference>